<evidence type="ECO:0000256" key="1">
    <source>
        <dbReference type="SAM" id="Phobius"/>
    </source>
</evidence>
<accession>A0ABV1QR91</accession>
<keyword evidence="1" id="KW-0812">Transmembrane</keyword>
<dbReference type="Proteomes" id="UP001480955">
    <property type="component" value="Unassembled WGS sequence"/>
</dbReference>
<protein>
    <submittedName>
        <fullName evidence="2">Uncharacterized protein</fullName>
    </submittedName>
</protein>
<feature type="transmembrane region" description="Helical" evidence="1">
    <location>
        <begin position="12"/>
        <end position="34"/>
    </location>
</feature>
<evidence type="ECO:0000313" key="2">
    <source>
        <dbReference type="EMBL" id="MER2251932.1"/>
    </source>
</evidence>
<organism evidence="2 3">
    <name type="scientific">Methylorubrum podarium</name>
    <dbReference type="NCBI Taxonomy" id="200476"/>
    <lineage>
        <taxon>Bacteria</taxon>
        <taxon>Pseudomonadati</taxon>
        <taxon>Pseudomonadota</taxon>
        <taxon>Alphaproteobacteria</taxon>
        <taxon>Hyphomicrobiales</taxon>
        <taxon>Methylobacteriaceae</taxon>
        <taxon>Methylorubrum</taxon>
    </lineage>
</organism>
<keyword evidence="1" id="KW-0472">Membrane</keyword>
<name>A0ABV1QR91_9HYPH</name>
<dbReference type="RefSeq" id="WP_350396303.1">
    <property type="nucleotide sequence ID" value="NZ_JBELQE010000093.1"/>
</dbReference>
<evidence type="ECO:0000313" key="3">
    <source>
        <dbReference type="Proteomes" id="UP001480955"/>
    </source>
</evidence>
<keyword evidence="3" id="KW-1185">Reference proteome</keyword>
<dbReference type="EMBL" id="JBELQE010000093">
    <property type="protein sequence ID" value="MER2251932.1"/>
    <property type="molecule type" value="Genomic_DNA"/>
</dbReference>
<gene>
    <name evidence="2" type="ORF">ABS772_18600</name>
</gene>
<feature type="transmembrane region" description="Helical" evidence="1">
    <location>
        <begin position="80"/>
        <end position="100"/>
    </location>
</feature>
<proteinExistence type="predicted"/>
<keyword evidence="1" id="KW-1133">Transmembrane helix</keyword>
<reference evidence="2 3" key="1">
    <citation type="submission" date="2024-06" db="EMBL/GenBank/DDBJ databases">
        <authorList>
            <person name="Campbell A.G."/>
        </authorList>
    </citation>
    <scope>NUCLEOTIDE SEQUENCE [LARGE SCALE GENOMIC DNA]</scope>
    <source>
        <strain evidence="2 3">EM12</strain>
    </source>
</reference>
<comment type="caution">
    <text evidence="2">The sequence shown here is derived from an EMBL/GenBank/DDBJ whole genome shotgun (WGS) entry which is preliminary data.</text>
</comment>
<sequence length="110" mass="11111">MRSVIARHWSGALGTWLSLLVTLAVYLAATLAVVTAGSAFKGPVAMGLLLGAWAVPVIAAVIGTLRSALHGLRDGRSRPVNALGGIVAILVLGLALYGTVQDLLGLLSGA</sequence>
<feature type="transmembrane region" description="Helical" evidence="1">
    <location>
        <begin position="46"/>
        <end position="68"/>
    </location>
</feature>